<gene>
    <name evidence="2" type="ORF">EYF80_034042</name>
</gene>
<dbReference type="EMBL" id="SRLO01000447">
    <property type="protein sequence ID" value="TNN55742.1"/>
    <property type="molecule type" value="Genomic_DNA"/>
</dbReference>
<organism evidence="2 3">
    <name type="scientific">Liparis tanakae</name>
    <name type="common">Tanaka's snailfish</name>
    <dbReference type="NCBI Taxonomy" id="230148"/>
    <lineage>
        <taxon>Eukaryota</taxon>
        <taxon>Metazoa</taxon>
        <taxon>Chordata</taxon>
        <taxon>Craniata</taxon>
        <taxon>Vertebrata</taxon>
        <taxon>Euteleostomi</taxon>
        <taxon>Actinopterygii</taxon>
        <taxon>Neopterygii</taxon>
        <taxon>Teleostei</taxon>
        <taxon>Neoteleostei</taxon>
        <taxon>Acanthomorphata</taxon>
        <taxon>Eupercaria</taxon>
        <taxon>Perciformes</taxon>
        <taxon>Cottioidei</taxon>
        <taxon>Cottales</taxon>
        <taxon>Liparidae</taxon>
        <taxon>Liparis</taxon>
    </lineage>
</organism>
<reference evidence="2 3" key="1">
    <citation type="submission" date="2019-03" db="EMBL/GenBank/DDBJ databases">
        <title>First draft genome of Liparis tanakae, snailfish: a comprehensive survey of snailfish specific genes.</title>
        <authorList>
            <person name="Kim W."/>
            <person name="Song I."/>
            <person name="Jeong J.-H."/>
            <person name="Kim D."/>
            <person name="Kim S."/>
            <person name="Ryu S."/>
            <person name="Song J.Y."/>
            <person name="Lee S.K."/>
        </authorList>
    </citation>
    <scope>NUCLEOTIDE SEQUENCE [LARGE SCALE GENOMIC DNA]</scope>
    <source>
        <tissue evidence="2">Muscle</tissue>
    </source>
</reference>
<sequence>MRDASIAAHRNGDNAPGEGRQRSEVNEGILTHRAASPSPELNYWVNSPTLSPYRLMLTEESQQHWFGNRLNLKS</sequence>
<evidence type="ECO:0000313" key="2">
    <source>
        <dbReference type="EMBL" id="TNN55742.1"/>
    </source>
</evidence>
<accession>A0A4Z2GSP5</accession>
<dbReference type="Proteomes" id="UP000314294">
    <property type="component" value="Unassembled WGS sequence"/>
</dbReference>
<protein>
    <submittedName>
        <fullName evidence="2">Uncharacterized protein</fullName>
    </submittedName>
</protein>
<feature type="region of interest" description="Disordered" evidence="1">
    <location>
        <begin position="1"/>
        <end position="34"/>
    </location>
</feature>
<comment type="caution">
    <text evidence="2">The sequence shown here is derived from an EMBL/GenBank/DDBJ whole genome shotgun (WGS) entry which is preliminary data.</text>
</comment>
<name>A0A4Z2GSP5_9TELE</name>
<evidence type="ECO:0000313" key="3">
    <source>
        <dbReference type="Proteomes" id="UP000314294"/>
    </source>
</evidence>
<keyword evidence="3" id="KW-1185">Reference proteome</keyword>
<evidence type="ECO:0000256" key="1">
    <source>
        <dbReference type="SAM" id="MobiDB-lite"/>
    </source>
</evidence>
<proteinExistence type="predicted"/>
<dbReference type="AlphaFoldDB" id="A0A4Z2GSP5"/>